<dbReference type="GO" id="GO:0034220">
    <property type="term" value="P:monoatomic ion transmembrane transport"/>
    <property type="evidence" value="ECO:0007669"/>
    <property type="project" value="UniProtKB-KW"/>
</dbReference>
<dbReference type="Pfam" id="PF07885">
    <property type="entry name" value="Ion_trans_2"/>
    <property type="match status" value="1"/>
</dbReference>
<protein>
    <submittedName>
        <fullName evidence="3">Two pore domain potassium channel family protein</fullName>
    </submittedName>
</protein>
<evidence type="ECO:0000313" key="4">
    <source>
        <dbReference type="Proteomes" id="UP000588586"/>
    </source>
</evidence>
<dbReference type="SUPFAM" id="SSF81324">
    <property type="entry name" value="Voltage-gated potassium channels"/>
    <property type="match status" value="1"/>
</dbReference>
<feature type="transmembrane region" description="Helical" evidence="1">
    <location>
        <begin position="12"/>
        <end position="30"/>
    </location>
</feature>
<keyword evidence="3" id="KW-0813">Transport</keyword>
<keyword evidence="1" id="KW-1133">Transmembrane helix</keyword>
<feature type="transmembrane region" description="Helical" evidence="1">
    <location>
        <begin position="165"/>
        <end position="185"/>
    </location>
</feature>
<dbReference type="AlphaFoldDB" id="A0A849HBK0"/>
<sequence length="227" mass="24756">MRDMFNAIKGHPSGVLLVAQLIAVLAYPFAGTNATGRALLGVFGVLVLMVAVYAVRATPALTWVAVVIGVPVVILTVVEGFAPDNEQVRLWSSLLHAAFYGYTGYGLIRYLFDDSWVTRDEIFAVGANFTVVSWMFAYLFMAVQIIWPGSFVAYQGEGTRTFLELLYLSFANLTSVGLSDVTAVLPHARAVLPHARAVVIIEQVAGVMYVALIIARVVGLTITRWRN</sequence>
<evidence type="ECO:0000259" key="2">
    <source>
        <dbReference type="Pfam" id="PF07885"/>
    </source>
</evidence>
<dbReference type="EMBL" id="JABEPQ010000001">
    <property type="protein sequence ID" value="NNM44419.1"/>
    <property type="molecule type" value="Genomic_DNA"/>
</dbReference>
<keyword evidence="1" id="KW-0472">Membrane</keyword>
<keyword evidence="3" id="KW-0406">Ion transport</keyword>
<dbReference type="InterPro" id="IPR013099">
    <property type="entry name" value="K_chnl_dom"/>
</dbReference>
<keyword evidence="4" id="KW-1185">Reference proteome</keyword>
<reference evidence="3 4" key="1">
    <citation type="submission" date="2020-04" db="EMBL/GenBank/DDBJ databases">
        <title>Knoellia sp. isolate from air conditioner.</title>
        <authorList>
            <person name="Chea S."/>
            <person name="Kim D.-U."/>
        </authorList>
    </citation>
    <scope>NUCLEOTIDE SEQUENCE [LARGE SCALE GENOMIC DNA]</scope>
    <source>
        <strain evidence="3 4">DB2414S</strain>
    </source>
</reference>
<feature type="transmembrane region" description="Helical" evidence="1">
    <location>
        <begin position="61"/>
        <end position="82"/>
    </location>
</feature>
<feature type="transmembrane region" description="Helical" evidence="1">
    <location>
        <begin position="94"/>
        <end position="112"/>
    </location>
</feature>
<feature type="transmembrane region" description="Helical" evidence="1">
    <location>
        <begin position="37"/>
        <end position="55"/>
    </location>
</feature>
<feature type="domain" description="Potassium channel" evidence="2">
    <location>
        <begin position="144"/>
        <end position="218"/>
    </location>
</feature>
<evidence type="ECO:0000256" key="1">
    <source>
        <dbReference type="SAM" id="Phobius"/>
    </source>
</evidence>
<dbReference type="Gene3D" id="1.10.287.70">
    <property type="match status" value="1"/>
</dbReference>
<comment type="caution">
    <text evidence="3">The sequence shown here is derived from an EMBL/GenBank/DDBJ whole genome shotgun (WGS) entry which is preliminary data.</text>
</comment>
<dbReference type="RefSeq" id="WP_171241577.1">
    <property type="nucleotide sequence ID" value="NZ_JABEPQ010000001.1"/>
</dbReference>
<organism evidence="3 4">
    <name type="scientific">Knoellia koreensis</name>
    <dbReference type="NCBI Taxonomy" id="2730921"/>
    <lineage>
        <taxon>Bacteria</taxon>
        <taxon>Bacillati</taxon>
        <taxon>Actinomycetota</taxon>
        <taxon>Actinomycetes</taxon>
        <taxon>Micrococcales</taxon>
        <taxon>Intrasporangiaceae</taxon>
        <taxon>Knoellia</taxon>
    </lineage>
</organism>
<name>A0A849HBK0_9MICO</name>
<keyword evidence="3" id="KW-0407">Ion channel</keyword>
<accession>A0A849HBK0</accession>
<proteinExistence type="predicted"/>
<gene>
    <name evidence="3" type="ORF">HJG52_00150</name>
</gene>
<feature type="transmembrane region" description="Helical" evidence="1">
    <location>
        <begin position="132"/>
        <end position="153"/>
    </location>
</feature>
<keyword evidence="1" id="KW-0812">Transmembrane</keyword>
<dbReference type="Proteomes" id="UP000588586">
    <property type="component" value="Unassembled WGS sequence"/>
</dbReference>
<evidence type="ECO:0000313" key="3">
    <source>
        <dbReference type="EMBL" id="NNM44419.1"/>
    </source>
</evidence>
<feature type="transmembrane region" description="Helical" evidence="1">
    <location>
        <begin position="197"/>
        <end position="218"/>
    </location>
</feature>